<protein>
    <submittedName>
        <fullName evidence="1">Alpha-glucosidase</fullName>
    </submittedName>
</protein>
<proteinExistence type="predicted"/>
<evidence type="ECO:0000313" key="2">
    <source>
        <dbReference type="Proteomes" id="UP001056778"/>
    </source>
</evidence>
<keyword evidence="2" id="KW-1185">Reference proteome</keyword>
<dbReference type="EMBL" id="CM043021">
    <property type="protein sequence ID" value="KAI4458321.1"/>
    <property type="molecule type" value="Genomic_DNA"/>
</dbReference>
<accession>A0ACB9SSZ4</accession>
<gene>
    <name evidence="1" type="ORF">MML48_7g00009695</name>
</gene>
<reference evidence="1" key="1">
    <citation type="submission" date="2022-04" db="EMBL/GenBank/DDBJ databases">
        <title>Chromosome-scale genome assembly of Holotrichia oblita Faldermann.</title>
        <authorList>
            <person name="Rongchong L."/>
        </authorList>
    </citation>
    <scope>NUCLEOTIDE SEQUENCE</scope>
    <source>
        <strain evidence="1">81SQS9</strain>
    </source>
</reference>
<evidence type="ECO:0000313" key="1">
    <source>
        <dbReference type="EMBL" id="KAI4458321.1"/>
    </source>
</evidence>
<comment type="caution">
    <text evidence="1">The sequence shown here is derived from an EMBL/GenBank/DDBJ whole genome shotgun (WGS) entry which is preliminary data.</text>
</comment>
<organism evidence="1 2">
    <name type="scientific">Holotrichia oblita</name>
    <name type="common">Chafer beetle</name>
    <dbReference type="NCBI Taxonomy" id="644536"/>
    <lineage>
        <taxon>Eukaryota</taxon>
        <taxon>Metazoa</taxon>
        <taxon>Ecdysozoa</taxon>
        <taxon>Arthropoda</taxon>
        <taxon>Hexapoda</taxon>
        <taxon>Insecta</taxon>
        <taxon>Pterygota</taxon>
        <taxon>Neoptera</taxon>
        <taxon>Endopterygota</taxon>
        <taxon>Coleoptera</taxon>
        <taxon>Polyphaga</taxon>
        <taxon>Scarabaeiformia</taxon>
        <taxon>Scarabaeidae</taxon>
        <taxon>Melolonthinae</taxon>
        <taxon>Holotrichia</taxon>
    </lineage>
</organism>
<name>A0ACB9SSZ4_HOLOL</name>
<sequence>MFIILIVTALLAPAYSFYTCDELDFCSNIRYNFDGLSFSLTNIEIGDAITGNLVNDQTAESFTFKFVALVGETFRLTVQDSDNSRYTPENDALNGAPTEQPLTLVSSSDDLLVLSVGDNLVNLYVSPFHIEVLRDDQVIIEVNKANRLTINTGDDDQSLALDISFPVANAAYGLPQHAEGLSLSSTGPGGLSSYRMFNVDYGSYPAYTRESLYGAIGVLYGVSSSSITSGIFWMNGAQTFIDITNEGDGVDSLFISETGALELFLFAGPTLKECVRQYTALTGVTALPQYFTLGYHQCRYSYMTQEDAETVVAEFDNHNFPMDVLWLDIDYSDGYKYFTWNYTAFPDPVGMQNNVLATGRKMVAISDPHIKVEEGYVVYDQALEQDFFVKNPDGSVFEGVCWPGLSSYIDYFNPAAQEWYGELYLLENFPDSTLNLYIWNDMNEPSVFEVDELTMPGDLSHYGGLQHKDIHNMYGFKQTQATRAGLLKRDSSKRPFLLTRAHFAGSQRYTAMWTGDNVASWEHLRISIPMILTESLAGMAFCGADVGGFIGNVEDELHQRWYQAGAWYPFYRGHSDASTVRREPYLYPDDIQDRIRSAMRVRYAHIPYWYTLFFEHELTGDPIVRPLSYHYPEDETVLAIDEQWLIGSAIMAAPVLYEGASSIITYFPGGDNEYWLDIANRNVFIGGASYELPVDMDSQPYYYKSGSIILTIQDEVRSTEEQRNSPYVMYIFTDADLQATGNFYLDDLESFDYRNQEYLYYQFNYDGENLNVENLNGDADYDHEFTISEINVYTPAVPFSDVSNKPTHILIDKNISIRNIKTKTTINLSS</sequence>
<dbReference type="Proteomes" id="UP001056778">
    <property type="component" value="Chromosome 7"/>
</dbReference>